<comment type="subcellular location">
    <subcellularLocation>
        <location evidence="2">Membrane</location>
        <topology evidence="2">Multi-pass membrane protein</topology>
    </subcellularLocation>
    <subcellularLocation>
        <location evidence="3">Secreted</location>
    </subcellularLocation>
</comment>
<evidence type="ECO:0000256" key="4">
    <source>
        <dbReference type="ARBA" id="ARBA00008501"/>
    </source>
</evidence>
<keyword evidence="10 19" id="KW-0812">Transmembrane</keyword>
<evidence type="ECO:0000313" key="23">
    <source>
        <dbReference type="EMBL" id="KAF7993810.1"/>
    </source>
</evidence>
<dbReference type="EMBL" id="JACMRX010000003">
    <property type="protein sequence ID" value="KAF7993810.1"/>
    <property type="molecule type" value="Genomic_DNA"/>
</dbReference>
<dbReference type="GO" id="GO:0045087">
    <property type="term" value="P:innate immune response"/>
    <property type="evidence" value="ECO:0007669"/>
    <property type="project" value="UniProtKB-KW"/>
</dbReference>
<evidence type="ECO:0000256" key="19">
    <source>
        <dbReference type="SAM" id="Phobius"/>
    </source>
</evidence>
<keyword evidence="8" id="KW-0929">Antimicrobial</keyword>
<dbReference type="Gene3D" id="1.20.120.1770">
    <property type="match status" value="1"/>
</dbReference>
<evidence type="ECO:0000256" key="11">
    <source>
        <dbReference type="ARBA" id="ARBA00022729"/>
    </source>
</evidence>
<dbReference type="OrthoDB" id="6372137at2759"/>
<dbReference type="CDD" id="cd08544">
    <property type="entry name" value="Reeler"/>
    <property type="match status" value="1"/>
</dbReference>
<protein>
    <recommendedName>
        <fullName evidence="25">Ferric-chelate reductase 1 homolog</fullName>
    </recommendedName>
</protein>
<dbReference type="PROSITE" id="PS51257">
    <property type="entry name" value="PROKAR_LIPOPROTEIN"/>
    <property type="match status" value="1"/>
</dbReference>
<dbReference type="SMART" id="SM00664">
    <property type="entry name" value="DoH"/>
    <property type="match status" value="1"/>
</dbReference>
<evidence type="ECO:0000256" key="5">
    <source>
        <dbReference type="ARBA" id="ARBA00009195"/>
    </source>
</evidence>
<dbReference type="GO" id="GO:0005576">
    <property type="term" value="C:extracellular region"/>
    <property type="evidence" value="ECO:0007669"/>
    <property type="project" value="UniProtKB-SubCell"/>
</dbReference>
<gene>
    <name evidence="23" type="ORF">HCN44_011079</name>
</gene>
<comment type="similarity">
    <text evidence="4">Belongs to the insect defense protein family.</text>
</comment>
<reference evidence="23 24" key="1">
    <citation type="submission" date="2020-08" db="EMBL/GenBank/DDBJ databases">
        <title>Aphidius gifuensis genome sequencing and assembly.</title>
        <authorList>
            <person name="Du Z."/>
        </authorList>
    </citation>
    <scope>NUCLEOTIDE SEQUENCE [LARGE SCALE GENOMIC DNA]</scope>
    <source>
        <strain evidence="23">YNYX2018</strain>
        <tissue evidence="23">Adults</tissue>
    </source>
</reference>
<evidence type="ECO:0000256" key="9">
    <source>
        <dbReference type="ARBA" id="ARBA00022588"/>
    </source>
</evidence>
<evidence type="ECO:0000256" key="2">
    <source>
        <dbReference type="ARBA" id="ARBA00004141"/>
    </source>
</evidence>
<feature type="domain" description="DOMON" evidence="20">
    <location>
        <begin position="234"/>
        <end position="349"/>
    </location>
</feature>
<evidence type="ECO:0000256" key="8">
    <source>
        <dbReference type="ARBA" id="ARBA00022529"/>
    </source>
</evidence>
<sequence>MDKRKMSKIIFVIIFVISSCKITFGFKTGAPSGSCDNLTPHHEGTTAELSASPYQILLSPGQTRIIVLLGSRQGFAYKGFIMNARDIATGQLVGEFTVVPKLAKSIECITDIKNGVTHTDTTDKRNLEFEWVPPVNFEGTIVFNATFVQDWSTYWVGVESDRVDISRNNIVIMSTLSPPLPPPSPKTTTTIPYYDLAMRKKDIEKPKRAGIYEGCGKLKNCFGTPDGCIDTADCKAIVAIDVKGEKYTFELLGEGGKYVALGISNDEKMGDDSVVECVDEADAIKIYMSWNDGKKNNRITNTGGMVKLQKSFIEDGHIYCQFTRDTKTIVNNREFNMENNAYYLLLAIGNKVTKNGIGYHDILREASSQPKKLSDIGEFTAASDVLIRLHGALMIASWIGTASIGILMARYYKQTWLRSKICGNDQWFVWHRFFMILTWAMTIAASVLIFVEIGEWSSATIHASFGAATTILTFIQPFMAALRPHPGTPRRSLFNWTHWLVGNAAHIFAIIALFFAVGLSKAKLPDWMEWILVAYVIFHVITHIILSFAGCASDKRNSQRVNAFPMKDIHGRGSMAHQDVKRDAPLASMRKFIFGIYILVILAFTMIFIILTVFAPFEESWNTLTNKMTSY</sequence>
<feature type="transmembrane region" description="Helical" evidence="19">
    <location>
        <begin position="592"/>
        <end position="617"/>
    </location>
</feature>
<dbReference type="GO" id="GO:0042742">
    <property type="term" value="P:defense response to bacterium"/>
    <property type="evidence" value="ECO:0007669"/>
    <property type="project" value="UniProtKB-KW"/>
</dbReference>
<evidence type="ECO:0000256" key="3">
    <source>
        <dbReference type="ARBA" id="ARBA00004613"/>
    </source>
</evidence>
<dbReference type="InterPro" id="IPR051237">
    <property type="entry name" value="Ferric-chelate_Red/DefProt"/>
</dbReference>
<evidence type="ECO:0008006" key="25">
    <source>
        <dbReference type="Google" id="ProtNLM"/>
    </source>
</evidence>
<evidence type="ECO:0000256" key="10">
    <source>
        <dbReference type="ARBA" id="ARBA00022692"/>
    </source>
</evidence>
<feature type="transmembrane region" description="Helical" evidence="19">
    <location>
        <begin position="530"/>
        <end position="552"/>
    </location>
</feature>
<keyword evidence="7" id="KW-0964">Secreted</keyword>
<comment type="cofactor">
    <cofactor evidence="1">
        <name>heme b</name>
        <dbReference type="ChEBI" id="CHEBI:60344"/>
    </cofactor>
</comment>
<dbReference type="PROSITE" id="PS51019">
    <property type="entry name" value="REELIN"/>
    <property type="match status" value="1"/>
</dbReference>
<keyword evidence="13" id="KW-0249">Electron transport</keyword>
<evidence type="ECO:0000259" key="22">
    <source>
        <dbReference type="PROSITE" id="PS51019"/>
    </source>
</evidence>
<evidence type="ECO:0000256" key="16">
    <source>
        <dbReference type="ARBA" id="ARBA00023022"/>
    </source>
</evidence>
<keyword evidence="9" id="KW-0399">Innate immunity</keyword>
<feature type="domain" description="Reelin" evidence="22">
    <location>
        <begin position="12"/>
        <end position="178"/>
    </location>
</feature>
<evidence type="ECO:0000256" key="13">
    <source>
        <dbReference type="ARBA" id="ARBA00022982"/>
    </source>
</evidence>
<dbReference type="CDD" id="cd08760">
    <property type="entry name" value="Cyt_b561_FRRS1_like"/>
    <property type="match status" value="1"/>
</dbReference>
<evidence type="ECO:0000313" key="24">
    <source>
        <dbReference type="Proteomes" id="UP000639338"/>
    </source>
</evidence>
<keyword evidence="18" id="KW-0325">Glycoprotein</keyword>
<dbReference type="CDD" id="cd09628">
    <property type="entry name" value="DOMON_SDR_2_like"/>
    <property type="match status" value="1"/>
</dbReference>
<accession>A0A834XUR4</accession>
<evidence type="ECO:0000256" key="1">
    <source>
        <dbReference type="ARBA" id="ARBA00001970"/>
    </source>
</evidence>
<dbReference type="Pfam" id="PF03351">
    <property type="entry name" value="DOMON"/>
    <property type="match status" value="1"/>
</dbReference>
<dbReference type="Pfam" id="PF02014">
    <property type="entry name" value="Reeler"/>
    <property type="match status" value="1"/>
</dbReference>
<feature type="transmembrane region" description="Helical" evidence="19">
    <location>
        <begin position="433"/>
        <end position="453"/>
    </location>
</feature>
<organism evidence="23 24">
    <name type="scientific">Aphidius gifuensis</name>
    <name type="common">Parasitoid wasp</name>
    <dbReference type="NCBI Taxonomy" id="684658"/>
    <lineage>
        <taxon>Eukaryota</taxon>
        <taxon>Metazoa</taxon>
        <taxon>Ecdysozoa</taxon>
        <taxon>Arthropoda</taxon>
        <taxon>Hexapoda</taxon>
        <taxon>Insecta</taxon>
        <taxon>Pterygota</taxon>
        <taxon>Neoptera</taxon>
        <taxon>Endopterygota</taxon>
        <taxon>Hymenoptera</taxon>
        <taxon>Apocrita</taxon>
        <taxon>Ichneumonoidea</taxon>
        <taxon>Braconidae</taxon>
        <taxon>Aphidiinae</taxon>
        <taxon>Aphidius</taxon>
    </lineage>
</organism>
<evidence type="ECO:0000256" key="7">
    <source>
        <dbReference type="ARBA" id="ARBA00022525"/>
    </source>
</evidence>
<dbReference type="InterPro" id="IPR005018">
    <property type="entry name" value="DOMON_domain"/>
</dbReference>
<comment type="caution">
    <text evidence="23">The sequence shown here is derived from an EMBL/GenBank/DDBJ whole genome shotgun (WGS) entry which is preliminary data.</text>
</comment>
<keyword evidence="15" id="KW-0408">Iron</keyword>
<dbReference type="PANTHER" id="PTHR45828:SF9">
    <property type="entry name" value="CELL WALL INTEGRITY AND STRESS RESPONSE COMPONENT 4-LIKE-RELATED"/>
    <property type="match status" value="1"/>
</dbReference>
<dbReference type="SMART" id="SM00665">
    <property type="entry name" value="B561"/>
    <property type="match status" value="1"/>
</dbReference>
<keyword evidence="17 19" id="KW-0472">Membrane</keyword>
<evidence type="ECO:0000259" key="20">
    <source>
        <dbReference type="PROSITE" id="PS50836"/>
    </source>
</evidence>
<dbReference type="InterPro" id="IPR042307">
    <property type="entry name" value="Reeler_sf"/>
</dbReference>
<evidence type="ECO:0000256" key="12">
    <source>
        <dbReference type="ARBA" id="ARBA00022859"/>
    </source>
</evidence>
<name>A0A834XUR4_APHGI</name>
<evidence type="ECO:0000256" key="18">
    <source>
        <dbReference type="ARBA" id="ARBA00023180"/>
    </source>
</evidence>
<dbReference type="AlphaFoldDB" id="A0A834XUR4"/>
<proteinExistence type="inferred from homology"/>
<evidence type="ECO:0000256" key="17">
    <source>
        <dbReference type="ARBA" id="ARBA00023136"/>
    </source>
</evidence>
<dbReference type="Proteomes" id="UP000639338">
    <property type="component" value="Unassembled WGS sequence"/>
</dbReference>
<comment type="similarity">
    <text evidence="5">Belongs to the FRRS1 family.</text>
</comment>
<dbReference type="GO" id="GO:0016020">
    <property type="term" value="C:membrane"/>
    <property type="evidence" value="ECO:0007669"/>
    <property type="project" value="UniProtKB-SubCell"/>
</dbReference>
<keyword evidence="24" id="KW-1185">Reference proteome</keyword>
<feature type="domain" description="Cytochrome b561" evidence="21">
    <location>
        <begin position="353"/>
        <end position="552"/>
    </location>
</feature>
<dbReference type="InterPro" id="IPR006593">
    <property type="entry name" value="Cyt_b561/ferric_Rdtase_TM"/>
</dbReference>
<evidence type="ECO:0000259" key="21">
    <source>
        <dbReference type="PROSITE" id="PS50939"/>
    </source>
</evidence>
<keyword evidence="14 19" id="KW-1133">Transmembrane helix</keyword>
<feature type="transmembrane region" description="Helical" evidence="19">
    <location>
        <begin position="459"/>
        <end position="481"/>
    </location>
</feature>
<dbReference type="Gene3D" id="2.60.40.4060">
    <property type="entry name" value="Reeler domain"/>
    <property type="match status" value="1"/>
</dbReference>
<keyword evidence="16" id="KW-0044">Antibiotic</keyword>
<dbReference type="PANTHER" id="PTHR45828">
    <property type="entry name" value="CYTOCHROME B561/FERRIC REDUCTASE TRANSMEMBRANE"/>
    <property type="match status" value="1"/>
</dbReference>
<feature type="transmembrane region" description="Helical" evidence="19">
    <location>
        <begin position="493"/>
        <end position="518"/>
    </location>
</feature>
<evidence type="ECO:0000256" key="6">
    <source>
        <dbReference type="ARBA" id="ARBA00022448"/>
    </source>
</evidence>
<dbReference type="PROSITE" id="PS50939">
    <property type="entry name" value="CYTOCHROME_B561"/>
    <property type="match status" value="1"/>
</dbReference>
<keyword evidence="12" id="KW-0391">Immunity</keyword>
<dbReference type="InterPro" id="IPR002861">
    <property type="entry name" value="Reeler_dom"/>
</dbReference>
<evidence type="ECO:0000256" key="14">
    <source>
        <dbReference type="ARBA" id="ARBA00022989"/>
    </source>
</evidence>
<feature type="transmembrane region" description="Helical" evidence="19">
    <location>
        <begin position="389"/>
        <end position="412"/>
    </location>
</feature>
<keyword evidence="6" id="KW-0813">Transport</keyword>
<dbReference type="PROSITE" id="PS50836">
    <property type="entry name" value="DOMON"/>
    <property type="match status" value="1"/>
</dbReference>
<keyword evidence="11" id="KW-0732">Signal</keyword>
<evidence type="ECO:0000256" key="15">
    <source>
        <dbReference type="ARBA" id="ARBA00023004"/>
    </source>
</evidence>